<dbReference type="EMBL" id="VOIH02000006">
    <property type="protein sequence ID" value="KAF3443642.1"/>
    <property type="molecule type" value="Genomic_DNA"/>
</dbReference>
<evidence type="ECO:0000313" key="2">
    <source>
        <dbReference type="EMBL" id="KAF3443642.1"/>
    </source>
</evidence>
<gene>
    <name evidence="2" type="ORF">FNV43_RR13332</name>
</gene>
<feature type="region of interest" description="Disordered" evidence="1">
    <location>
        <begin position="33"/>
        <end position="61"/>
    </location>
</feature>
<name>A0A8K0H0V0_9ROSA</name>
<comment type="caution">
    <text evidence="2">The sequence shown here is derived from an EMBL/GenBank/DDBJ whole genome shotgun (WGS) entry which is preliminary data.</text>
</comment>
<dbReference type="AlphaFoldDB" id="A0A8K0H0V0"/>
<protein>
    <submittedName>
        <fullName evidence="2">Uncharacterized protein</fullName>
    </submittedName>
</protein>
<proteinExistence type="predicted"/>
<dbReference type="Proteomes" id="UP000796880">
    <property type="component" value="Unassembled WGS sequence"/>
</dbReference>
<keyword evidence="3" id="KW-1185">Reference proteome</keyword>
<reference evidence="2" key="1">
    <citation type="submission" date="2020-03" db="EMBL/GenBank/DDBJ databases">
        <title>A high-quality chromosome-level genome assembly of a woody plant with both climbing and erect habits, Rhamnella rubrinervis.</title>
        <authorList>
            <person name="Lu Z."/>
            <person name="Yang Y."/>
            <person name="Zhu X."/>
            <person name="Sun Y."/>
        </authorList>
    </citation>
    <scope>NUCLEOTIDE SEQUENCE</scope>
    <source>
        <strain evidence="2">BYM</strain>
        <tissue evidence="2">Leaf</tissue>
    </source>
</reference>
<sequence length="199" mass="22733">MWQMGQVFSHVSDWLHGRRDSLIEEPVAVRTVTPGRVSSSGSYDGRISQRGDSQSTNGGGYQDVGLDIESTHREQEHRLHIVARYLSGQTCMVTLPDGGHCYVLAESYEQLDADHRWDMMMWYLDQFHEDPNADGQVGTVRCTGGLEDCLISRRLLQWTLRRNPWVLMTTFLMGIRLTQSTWRISTRGMTQLAIRDPTT</sequence>
<accession>A0A8K0H0V0</accession>
<evidence type="ECO:0000313" key="3">
    <source>
        <dbReference type="Proteomes" id="UP000796880"/>
    </source>
</evidence>
<organism evidence="2 3">
    <name type="scientific">Rhamnella rubrinervis</name>
    <dbReference type="NCBI Taxonomy" id="2594499"/>
    <lineage>
        <taxon>Eukaryota</taxon>
        <taxon>Viridiplantae</taxon>
        <taxon>Streptophyta</taxon>
        <taxon>Embryophyta</taxon>
        <taxon>Tracheophyta</taxon>
        <taxon>Spermatophyta</taxon>
        <taxon>Magnoliopsida</taxon>
        <taxon>eudicotyledons</taxon>
        <taxon>Gunneridae</taxon>
        <taxon>Pentapetalae</taxon>
        <taxon>rosids</taxon>
        <taxon>fabids</taxon>
        <taxon>Rosales</taxon>
        <taxon>Rhamnaceae</taxon>
        <taxon>rhamnoid group</taxon>
        <taxon>Rhamneae</taxon>
        <taxon>Rhamnella</taxon>
    </lineage>
</organism>
<evidence type="ECO:0000256" key="1">
    <source>
        <dbReference type="SAM" id="MobiDB-lite"/>
    </source>
</evidence>